<keyword evidence="2" id="KW-1185">Reference proteome</keyword>
<dbReference type="Proteomes" id="UP000298663">
    <property type="component" value="Chromosome X"/>
</dbReference>
<evidence type="ECO:0000313" key="2">
    <source>
        <dbReference type="Proteomes" id="UP000298663"/>
    </source>
</evidence>
<proteinExistence type="predicted"/>
<comment type="caution">
    <text evidence="1">The sequence shown here is derived from an EMBL/GenBank/DDBJ whole genome shotgun (WGS) entry which is preliminary data.</text>
</comment>
<sequence>MSYQKREGLSIEAHIERMEKNRTFKTDFELQMAALALNITIYVYSPNHTTAVLRRNGPTNPSSTAFTLNIPISRSLNVPYATSRCPFRSYLWCT</sequence>
<dbReference type="Gene3D" id="3.90.70.80">
    <property type="match status" value="1"/>
</dbReference>
<dbReference type="EMBL" id="CM016762">
    <property type="protein sequence ID" value="TMS34389.1"/>
    <property type="molecule type" value="Genomic_DNA"/>
</dbReference>
<reference evidence="1 2" key="2">
    <citation type="journal article" date="2019" name="G3 (Bethesda)">
        <title>Hybrid Assembly of the Genome of the Entomopathogenic Nematode Steinernema carpocapsae Identifies the X-Chromosome.</title>
        <authorList>
            <person name="Serra L."/>
            <person name="Macchietto M."/>
            <person name="Macias-Munoz A."/>
            <person name="McGill C.J."/>
            <person name="Rodriguez I.M."/>
            <person name="Rodriguez B."/>
            <person name="Murad R."/>
            <person name="Mortazavi A."/>
        </authorList>
    </citation>
    <scope>NUCLEOTIDE SEQUENCE [LARGE SCALE GENOMIC DNA]</scope>
    <source>
        <strain evidence="1 2">ALL</strain>
    </source>
</reference>
<dbReference type="EMBL" id="AZBU02000001">
    <property type="protein sequence ID" value="TMS34389.1"/>
    <property type="molecule type" value="Genomic_DNA"/>
</dbReference>
<organism evidence="1 2">
    <name type="scientific">Steinernema carpocapsae</name>
    <name type="common">Entomopathogenic nematode</name>
    <dbReference type="NCBI Taxonomy" id="34508"/>
    <lineage>
        <taxon>Eukaryota</taxon>
        <taxon>Metazoa</taxon>
        <taxon>Ecdysozoa</taxon>
        <taxon>Nematoda</taxon>
        <taxon>Chromadorea</taxon>
        <taxon>Rhabditida</taxon>
        <taxon>Tylenchina</taxon>
        <taxon>Panagrolaimomorpha</taxon>
        <taxon>Strongyloidoidea</taxon>
        <taxon>Steinernematidae</taxon>
        <taxon>Steinernema</taxon>
    </lineage>
</organism>
<evidence type="ECO:0000313" key="1">
    <source>
        <dbReference type="EMBL" id="TMS34389.1"/>
    </source>
</evidence>
<gene>
    <name evidence="1" type="ORF">L596_001995</name>
</gene>
<name>A0A4U8UNX1_STECR</name>
<accession>A0A4U8UNX1</accession>
<dbReference type="AlphaFoldDB" id="A0A4U8UNX1"/>
<protein>
    <submittedName>
        <fullName evidence="1">Uncharacterized protein</fullName>
    </submittedName>
</protein>
<reference evidence="1 2" key="1">
    <citation type="journal article" date="2015" name="Genome Biol.">
        <title>Comparative genomics of Steinernema reveals deeply conserved gene regulatory networks.</title>
        <authorList>
            <person name="Dillman A.R."/>
            <person name="Macchietto M."/>
            <person name="Porter C.F."/>
            <person name="Rogers A."/>
            <person name="Williams B."/>
            <person name="Antoshechkin I."/>
            <person name="Lee M.M."/>
            <person name="Goodwin Z."/>
            <person name="Lu X."/>
            <person name="Lewis E.E."/>
            <person name="Goodrich-Blair H."/>
            <person name="Stock S.P."/>
            <person name="Adams B.J."/>
            <person name="Sternberg P.W."/>
            <person name="Mortazavi A."/>
        </authorList>
    </citation>
    <scope>NUCLEOTIDE SEQUENCE [LARGE SCALE GENOMIC DNA]</scope>
    <source>
        <strain evidence="1 2">ALL</strain>
    </source>
</reference>